<gene>
    <name evidence="1" type="ORF">BDP27DRAFT_1416760</name>
</gene>
<reference evidence="1" key="1">
    <citation type="submission" date="2020-11" db="EMBL/GenBank/DDBJ databases">
        <authorList>
            <consortium name="DOE Joint Genome Institute"/>
            <person name="Ahrendt S."/>
            <person name="Riley R."/>
            <person name="Andreopoulos W."/>
            <person name="Labutti K."/>
            <person name="Pangilinan J."/>
            <person name="Ruiz-Duenas F.J."/>
            <person name="Barrasa J.M."/>
            <person name="Sanchez-Garcia M."/>
            <person name="Camarero S."/>
            <person name="Miyauchi S."/>
            <person name="Serrano A."/>
            <person name="Linde D."/>
            <person name="Babiker R."/>
            <person name="Drula E."/>
            <person name="Ayuso-Fernandez I."/>
            <person name="Pacheco R."/>
            <person name="Padilla G."/>
            <person name="Ferreira P."/>
            <person name="Barriuso J."/>
            <person name="Kellner H."/>
            <person name="Castanera R."/>
            <person name="Alfaro M."/>
            <person name="Ramirez L."/>
            <person name="Pisabarro A.G."/>
            <person name="Kuo A."/>
            <person name="Tritt A."/>
            <person name="Lipzen A."/>
            <person name="He G."/>
            <person name="Yan M."/>
            <person name="Ng V."/>
            <person name="Cullen D."/>
            <person name="Martin F."/>
            <person name="Rosso M.-N."/>
            <person name="Henrissat B."/>
            <person name="Hibbett D."/>
            <person name="Martinez A.T."/>
            <person name="Grigoriev I.V."/>
        </authorList>
    </citation>
    <scope>NUCLEOTIDE SEQUENCE</scope>
    <source>
        <strain evidence="1">AH 40177</strain>
    </source>
</reference>
<accession>A0A9P5Q2X3</accession>
<sequence length="361" mass="40954">MAKVEEEKEVVAERTAMILIAQVYEKRLTWWMKNSIYDSMESMSKSPFLHLRVNYAFGLAFVKIEKHMRAVSSNGEIQTGKDMYLLDPVKKNSMRGDARKANVFDVQLVLAVLVGQVGDIDRSVRIGKQCFLLLAYFPCVCCANAAARASAKGNAYMTDYSVPSHGTPVQMLDSNGKDPVQVPPAVQVHVKKYISEMVTQRGDGSVKPEHVQLTAKGEPIKSDHSGMYYYKLEGRNFCTDPPEFHGYEYGFGYGFAVTPKEDPHDLIFLVAASAKVLYGEDHWRMPLVDHMYWVFNLQHLGDHSHKEAEDKATPEFLKRFPLLRAWVMVMAQVKNRHKPPQVITDAANFLREQSRMKLSLT</sequence>
<name>A0A9P5Q2X3_9AGAR</name>
<dbReference type="Proteomes" id="UP000772434">
    <property type="component" value="Unassembled WGS sequence"/>
</dbReference>
<protein>
    <submittedName>
        <fullName evidence="1">Uncharacterized protein</fullName>
    </submittedName>
</protein>
<comment type="caution">
    <text evidence="1">The sequence shown here is derived from an EMBL/GenBank/DDBJ whole genome shotgun (WGS) entry which is preliminary data.</text>
</comment>
<evidence type="ECO:0000313" key="2">
    <source>
        <dbReference type="Proteomes" id="UP000772434"/>
    </source>
</evidence>
<dbReference type="EMBL" id="JADNRY010000015">
    <property type="protein sequence ID" value="KAF9074081.1"/>
    <property type="molecule type" value="Genomic_DNA"/>
</dbReference>
<organism evidence="1 2">
    <name type="scientific">Rhodocollybia butyracea</name>
    <dbReference type="NCBI Taxonomy" id="206335"/>
    <lineage>
        <taxon>Eukaryota</taxon>
        <taxon>Fungi</taxon>
        <taxon>Dikarya</taxon>
        <taxon>Basidiomycota</taxon>
        <taxon>Agaricomycotina</taxon>
        <taxon>Agaricomycetes</taxon>
        <taxon>Agaricomycetidae</taxon>
        <taxon>Agaricales</taxon>
        <taxon>Marasmiineae</taxon>
        <taxon>Omphalotaceae</taxon>
        <taxon>Rhodocollybia</taxon>
    </lineage>
</organism>
<keyword evidence="2" id="KW-1185">Reference proteome</keyword>
<proteinExistence type="predicted"/>
<evidence type="ECO:0000313" key="1">
    <source>
        <dbReference type="EMBL" id="KAF9074081.1"/>
    </source>
</evidence>
<dbReference type="AlphaFoldDB" id="A0A9P5Q2X3"/>